<dbReference type="SMART" id="SM00256">
    <property type="entry name" value="FBOX"/>
    <property type="match status" value="1"/>
</dbReference>
<dbReference type="Pfam" id="PF00646">
    <property type="entry name" value="F-box"/>
    <property type="match status" value="1"/>
</dbReference>
<reference evidence="2" key="1">
    <citation type="submission" date="2021-06" db="EMBL/GenBank/DDBJ databases">
        <authorList>
            <person name="Kallberg Y."/>
            <person name="Tangrot J."/>
            <person name="Rosling A."/>
        </authorList>
    </citation>
    <scope>NUCLEOTIDE SEQUENCE</scope>
    <source>
        <strain evidence="2">UK204</strain>
    </source>
</reference>
<dbReference type="CDD" id="cd09917">
    <property type="entry name" value="F-box_SF"/>
    <property type="match status" value="1"/>
</dbReference>
<dbReference type="EMBL" id="CAJVPQ010001592">
    <property type="protein sequence ID" value="CAG8560248.1"/>
    <property type="molecule type" value="Genomic_DNA"/>
</dbReference>
<dbReference type="InterPro" id="IPR001810">
    <property type="entry name" value="F-box_dom"/>
</dbReference>
<protein>
    <submittedName>
        <fullName evidence="2">17454_t:CDS:1</fullName>
    </submittedName>
</protein>
<evidence type="ECO:0000313" key="2">
    <source>
        <dbReference type="EMBL" id="CAG8560248.1"/>
    </source>
</evidence>
<feature type="domain" description="F-box" evidence="1">
    <location>
        <begin position="14"/>
        <end position="62"/>
    </location>
</feature>
<gene>
    <name evidence="2" type="ORF">FCALED_LOCUS6563</name>
</gene>
<sequence length="154" mass="18159">MKISTDLSYQNLNKPGLTSLPIELFEEICKCIPPSSLYSLTLVCHRIRNLLWSSSSSLTQRIWRISRQKFHPTIHKSITYHCTEQEFIWKVLLHKKCQFCGKSYLFNNFKEIITIGKYWPFQVNICVLCVKDKTNIDDTTELFQKDYQILFSIG</sequence>
<organism evidence="2 3">
    <name type="scientific">Funneliformis caledonium</name>
    <dbReference type="NCBI Taxonomy" id="1117310"/>
    <lineage>
        <taxon>Eukaryota</taxon>
        <taxon>Fungi</taxon>
        <taxon>Fungi incertae sedis</taxon>
        <taxon>Mucoromycota</taxon>
        <taxon>Glomeromycotina</taxon>
        <taxon>Glomeromycetes</taxon>
        <taxon>Glomerales</taxon>
        <taxon>Glomeraceae</taxon>
        <taxon>Funneliformis</taxon>
    </lineage>
</organism>
<dbReference type="SUPFAM" id="SSF81383">
    <property type="entry name" value="F-box domain"/>
    <property type="match status" value="1"/>
</dbReference>
<dbReference type="Proteomes" id="UP000789570">
    <property type="component" value="Unassembled WGS sequence"/>
</dbReference>
<dbReference type="PROSITE" id="PS50181">
    <property type="entry name" value="FBOX"/>
    <property type="match status" value="1"/>
</dbReference>
<proteinExistence type="predicted"/>
<evidence type="ECO:0000313" key="3">
    <source>
        <dbReference type="Proteomes" id="UP000789570"/>
    </source>
</evidence>
<evidence type="ECO:0000259" key="1">
    <source>
        <dbReference type="PROSITE" id="PS50181"/>
    </source>
</evidence>
<keyword evidence="3" id="KW-1185">Reference proteome</keyword>
<dbReference type="AlphaFoldDB" id="A0A9N9FU43"/>
<dbReference type="OrthoDB" id="2322499at2759"/>
<dbReference type="InterPro" id="IPR036047">
    <property type="entry name" value="F-box-like_dom_sf"/>
</dbReference>
<accession>A0A9N9FU43</accession>
<comment type="caution">
    <text evidence="2">The sequence shown here is derived from an EMBL/GenBank/DDBJ whole genome shotgun (WGS) entry which is preliminary data.</text>
</comment>
<name>A0A9N9FU43_9GLOM</name>